<protein>
    <submittedName>
        <fullName evidence="2">Uncharacterized protein</fullName>
    </submittedName>
</protein>
<dbReference type="Proteomes" id="UP000192578">
    <property type="component" value="Unassembled WGS sequence"/>
</dbReference>
<evidence type="ECO:0000313" key="3">
    <source>
        <dbReference type="Proteomes" id="UP000192578"/>
    </source>
</evidence>
<feature type="region of interest" description="Disordered" evidence="1">
    <location>
        <begin position="1"/>
        <end position="42"/>
    </location>
</feature>
<reference evidence="3" key="1">
    <citation type="submission" date="2017-01" db="EMBL/GenBank/DDBJ databases">
        <title>Comparative genomics of anhydrobiosis in the tardigrade Hypsibius dujardini.</title>
        <authorList>
            <person name="Yoshida Y."/>
            <person name="Koutsovoulos G."/>
            <person name="Laetsch D."/>
            <person name="Stevens L."/>
            <person name="Kumar S."/>
            <person name="Horikawa D."/>
            <person name="Ishino K."/>
            <person name="Komine S."/>
            <person name="Tomita M."/>
            <person name="Blaxter M."/>
            <person name="Arakawa K."/>
        </authorList>
    </citation>
    <scope>NUCLEOTIDE SEQUENCE [LARGE SCALE GENOMIC DNA]</scope>
    <source>
        <strain evidence="3">Z151</strain>
    </source>
</reference>
<evidence type="ECO:0000313" key="2">
    <source>
        <dbReference type="EMBL" id="OQV21224.1"/>
    </source>
</evidence>
<name>A0A1W0X183_HYPEX</name>
<evidence type="ECO:0000256" key="1">
    <source>
        <dbReference type="SAM" id="MobiDB-lite"/>
    </source>
</evidence>
<accession>A0A1W0X183</accession>
<dbReference type="EMBL" id="MTYJ01000024">
    <property type="protein sequence ID" value="OQV21224.1"/>
    <property type="molecule type" value="Genomic_DNA"/>
</dbReference>
<proteinExistence type="predicted"/>
<gene>
    <name evidence="2" type="ORF">BV898_04711</name>
</gene>
<dbReference type="AlphaFoldDB" id="A0A1W0X183"/>
<sequence>MGKRRNVMYHSETSRDGRRRRQATDRRNAGRGTTRERPMGRVPKNPQIINLIVSLKIEWRTVSVLVTSASYIVAGKSFYSCWHLPAASYSKEVAAADHVHPSRSSST</sequence>
<organism evidence="2 3">
    <name type="scientific">Hypsibius exemplaris</name>
    <name type="common">Freshwater tardigrade</name>
    <dbReference type="NCBI Taxonomy" id="2072580"/>
    <lineage>
        <taxon>Eukaryota</taxon>
        <taxon>Metazoa</taxon>
        <taxon>Ecdysozoa</taxon>
        <taxon>Tardigrada</taxon>
        <taxon>Eutardigrada</taxon>
        <taxon>Parachela</taxon>
        <taxon>Hypsibioidea</taxon>
        <taxon>Hypsibiidae</taxon>
        <taxon>Hypsibius</taxon>
    </lineage>
</organism>
<keyword evidence="3" id="KW-1185">Reference proteome</keyword>
<comment type="caution">
    <text evidence="2">The sequence shown here is derived from an EMBL/GenBank/DDBJ whole genome shotgun (WGS) entry which is preliminary data.</text>
</comment>
<feature type="compositionally biased region" description="Basic and acidic residues" evidence="1">
    <location>
        <begin position="12"/>
        <end position="39"/>
    </location>
</feature>